<dbReference type="GO" id="GO:0010008">
    <property type="term" value="C:endosome membrane"/>
    <property type="evidence" value="ECO:0007669"/>
    <property type="project" value="UniProtKB-SubCell"/>
</dbReference>
<comment type="caution">
    <text evidence="11">The sequence shown here is derived from an EMBL/GenBank/DDBJ whole genome shotgun (WGS) entry which is preliminary data.</text>
</comment>
<keyword evidence="6" id="KW-0967">Endosome</keyword>
<feature type="chain" id="PRO_5040544054" description="Transmembrane 9 superfamily member" evidence="10">
    <location>
        <begin position="33"/>
        <end position="343"/>
    </location>
</feature>
<feature type="transmembrane region" description="Helical" evidence="10">
    <location>
        <begin position="299"/>
        <end position="324"/>
    </location>
</feature>
<comment type="similarity">
    <text evidence="3 10">Belongs to the nonaspanin (TM9SF) (TC 9.A.2) family.</text>
</comment>
<name>A0A9Q0K0K3_9MAGN</name>
<evidence type="ECO:0000256" key="1">
    <source>
        <dbReference type="ARBA" id="ARBA00004337"/>
    </source>
</evidence>
<evidence type="ECO:0000256" key="5">
    <source>
        <dbReference type="ARBA" id="ARBA00022729"/>
    </source>
</evidence>
<dbReference type="GO" id="GO:0000139">
    <property type="term" value="C:Golgi membrane"/>
    <property type="evidence" value="ECO:0007669"/>
    <property type="project" value="UniProtKB-SubCell"/>
</dbReference>
<dbReference type="AlphaFoldDB" id="A0A9Q0K0K3"/>
<dbReference type="GO" id="GO:0072657">
    <property type="term" value="P:protein localization to membrane"/>
    <property type="evidence" value="ECO:0007669"/>
    <property type="project" value="TreeGrafter"/>
</dbReference>
<feature type="signal peptide" evidence="10">
    <location>
        <begin position="1"/>
        <end position="32"/>
    </location>
</feature>
<accession>A0A9Q0K0K3</accession>
<evidence type="ECO:0000256" key="6">
    <source>
        <dbReference type="ARBA" id="ARBA00022753"/>
    </source>
</evidence>
<evidence type="ECO:0000313" key="12">
    <source>
        <dbReference type="Proteomes" id="UP001141806"/>
    </source>
</evidence>
<keyword evidence="7 10" id="KW-1133">Transmembrane helix</keyword>
<dbReference type="PROSITE" id="PS51257">
    <property type="entry name" value="PROKAR_LIPOPROTEIN"/>
    <property type="match status" value="1"/>
</dbReference>
<feature type="transmembrane region" description="Helical" evidence="10">
    <location>
        <begin position="269"/>
        <end position="293"/>
    </location>
</feature>
<feature type="transmembrane region" description="Helical" evidence="10">
    <location>
        <begin position="203"/>
        <end position="226"/>
    </location>
</feature>
<keyword evidence="8" id="KW-0333">Golgi apparatus</keyword>
<evidence type="ECO:0000256" key="3">
    <source>
        <dbReference type="ARBA" id="ARBA00005227"/>
    </source>
</evidence>
<reference evidence="11" key="1">
    <citation type="journal article" date="2023" name="Plant J.">
        <title>The genome of the king protea, Protea cynaroides.</title>
        <authorList>
            <person name="Chang J."/>
            <person name="Duong T.A."/>
            <person name="Schoeman C."/>
            <person name="Ma X."/>
            <person name="Roodt D."/>
            <person name="Barker N."/>
            <person name="Li Z."/>
            <person name="Van de Peer Y."/>
            <person name="Mizrachi E."/>
        </authorList>
    </citation>
    <scope>NUCLEOTIDE SEQUENCE</scope>
    <source>
        <tissue evidence="11">Young leaves</tissue>
    </source>
</reference>
<keyword evidence="12" id="KW-1185">Reference proteome</keyword>
<evidence type="ECO:0000256" key="8">
    <source>
        <dbReference type="ARBA" id="ARBA00023034"/>
    </source>
</evidence>
<comment type="caution">
    <text evidence="10">Lacks conserved residue(s) required for the propagation of feature annotation.</text>
</comment>
<evidence type="ECO:0000256" key="10">
    <source>
        <dbReference type="RuleBase" id="RU363079"/>
    </source>
</evidence>
<proteinExistence type="inferred from homology"/>
<comment type="subcellular location">
    <subcellularLocation>
        <location evidence="1">Endosome membrane</location>
        <topology evidence="1">Multi-pass membrane protein</topology>
    </subcellularLocation>
    <subcellularLocation>
        <location evidence="2">Golgi apparatus membrane</location>
        <topology evidence="2">Multi-pass membrane protein</topology>
    </subcellularLocation>
</comment>
<dbReference type="EMBL" id="JAMYWD010000010">
    <property type="protein sequence ID" value="KAJ4959404.1"/>
    <property type="molecule type" value="Genomic_DNA"/>
</dbReference>
<dbReference type="Pfam" id="PF02990">
    <property type="entry name" value="EMP70"/>
    <property type="match status" value="2"/>
</dbReference>
<dbReference type="Proteomes" id="UP001141806">
    <property type="component" value="Unassembled WGS sequence"/>
</dbReference>
<sequence length="343" mass="39382">METRERLVMMRCFHQFWVCALFSCLTLKSGDGFYFPGNVPPKYSVGDGLSVKVNTLTSIDKEMTFSYSSLPFCKSPEGLKYGKNKFRVGDEIQNSPYNFQMYTNDTSTFLCQTDPLSADDTRILTKSIDEGYQGRFYIVFNHLRFKFLVHKYEENNVPRYMVVGFEVFPCSFDHDPDSVKNLKMYEKYASPVYLNMNDSKTHWFSILESVIMIIFLAVIMLVGFFLSIRKDLTRYEELDQETRAAARMNDERWKLRMGEVFRAPDHPALLYMMVGDGIQILGMAVLTIMLAALNFMSPAYRGTLLACMLFSYMILGSAAGYVAFGGRLDVVNLMITQDGFQSH</sequence>
<keyword evidence="5 10" id="KW-0732">Signal</keyword>
<protein>
    <recommendedName>
        <fullName evidence="10">Transmembrane 9 superfamily member</fullName>
    </recommendedName>
</protein>
<evidence type="ECO:0000256" key="7">
    <source>
        <dbReference type="ARBA" id="ARBA00022989"/>
    </source>
</evidence>
<gene>
    <name evidence="11" type="ORF">NE237_026515</name>
</gene>
<evidence type="ECO:0000313" key="11">
    <source>
        <dbReference type="EMBL" id="KAJ4959404.1"/>
    </source>
</evidence>
<evidence type="ECO:0000256" key="9">
    <source>
        <dbReference type="ARBA" id="ARBA00023136"/>
    </source>
</evidence>
<organism evidence="11 12">
    <name type="scientific">Protea cynaroides</name>
    <dbReference type="NCBI Taxonomy" id="273540"/>
    <lineage>
        <taxon>Eukaryota</taxon>
        <taxon>Viridiplantae</taxon>
        <taxon>Streptophyta</taxon>
        <taxon>Embryophyta</taxon>
        <taxon>Tracheophyta</taxon>
        <taxon>Spermatophyta</taxon>
        <taxon>Magnoliopsida</taxon>
        <taxon>Proteales</taxon>
        <taxon>Proteaceae</taxon>
        <taxon>Protea</taxon>
    </lineage>
</organism>
<evidence type="ECO:0000256" key="2">
    <source>
        <dbReference type="ARBA" id="ARBA00004653"/>
    </source>
</evidence>
<dbReference type="PANTHER" id="PTHR10766:SF55">
    <property type="entry name" value="TRANSMEMBRANE 9 SUPERFAMILY MEMBER 4"/>
    <property type="match status" value="1"/>
</dbReference>
<dbReference type="InterPro" id="IPR004240">
    <property type="entry name" value="EMP70"/>
</dbReference>
<dbReference type="OrthoDB" id="1666796at2759"/>
<keyword evidence="9 10" id="KW-0472">Membrane</keyword>
<evidence type="ECO:0000256" key="4">
    <source>
        <dbReference type="ARBA" id="ARBA00022692"/>
    </source>
</evidence>
<keyword evidence="4 10" id="KW-0812">Transmembrane</keyword>
<dbReference type="PANTHER" id="PTHR10766">
    <property type="entry name" value="TRANSMEMBRANE 9 SUPERFAMILY PROTEIN"/>
    <property type="match status" value="1"/>
</dbReference>